<evidence type="ECO:0000313" key="3">
    <source>
        <dbReference type="EMBL" id="TGO86530.1"/>
    </source>
</evidence>
<dbReference type="AlphaFoldDB" id="A0A4Z1KM22"/>
<evidence type="ECO:0000313" key="4">
    <source>
        <dbReference type="Proteomes" id="UP000297280"/>
    </source>
</evidence>
<dbReference type="EMBL" id="PQXO01000294">
    <property type="protein sequence ID" value="TGO86530.1"/>
    <property type="molecule type" value="Genomic_DNA"/>
</dbReference>
<feature type="region of interest" description="Disordered" evidence="1">
    <location>
        <begin position="39"/>
        <end position="88"/>
    </location>
</feature>
<feature type="transmembrane region" description="Helical" evidence="2">
    <location>
        <begin position="343"/>
        <end position="363"/>
    </location>
</feature>
<keyword evidence="2" id="KW-0472">Membrane</keyword>
<protein>
    <submittedName>
        <fullName evidence="3">Uncharacterized protein</fullName>
    </submittedName>
</protein>
<evidence type="ECO:0000256" key="1">
    <source>
        <dbReference type="SAM" id="MobiDB-lite"/>
    </source>
</evidence>
<sequence>MDPQGKHHRINECELDHECDQEIQEVIQQVFQRVIHPESNGYESDHESGQKVVQQTNHEQDNRSKLVHGLDKIEPQENSEDEGSHGSMEISIRETSIARRYRWYILHFNLKVLDWRIRDLEWTQRLLHRHTITASVAVIDDAADVDLPIEELSLSRTSTPLPKNSGIPGAWPMVTREIAGDPCFFILYYSQSKNGTAVIECISPEYYERLARSSQSTESLQGESSTTQAPINFDIDIVIVPEEILGRLTRLKHWNKIRKLCVVLPKNSSNPKGNSNRLSPLTMRRLNRLSALDILTIFATNSGHAQRHFPEEDFVRYARGIKQYIESRTSLQRIDPIQEGFRLSIELVSVAVQAIVFFLVSFFQIRG</sequence>
<name>A0A4Z1KM22_9HELO</name>
<keyword evidence="2" id="KW-0812">Transmembrane</keyword>
<organism evidence="3 4">
    <name type="scientific">Botrytis porri</name>
    <dbReference type="NCBI Taxonomy" id="87229"/>
    <lineage>
        <taxon>Eukaryota</taxon>
        <taxon>Fungi</taxon>
        <taxon>Dikarya</taxon>
        <taxon>Ascomycota</taxon>
        <taxon>Pezizomycotina</taxon>
        <taxon>Leotiomycetes</taxon>
        <taxon>Helotiales</taxon>
        <taxon>Sclerotiniaceae</taxon>
        <taxon>Botrytis</taxon>
    </lineage>
</organism>
<accession>A0A4Z1KM22</accession>
<comment type="caution">
    <text evidence="3">The sequence shown here is derived from an EMBL/GenBank/DDBJ whole genome shotgun (WGS) entry which is preliminary data.</text>
</comment>
<evidence type="ECO:0000256" key="2">
    <source>
        <dbReference type="SAM" id="Phobius"/>
    </source>
</evidence>
<feature type="compositionally biased region" description="Basic and acidic residues" evidence="1">
    <location>
        <begin position="58"/>
        <end position="75"/>
    </location>
</feature>
<reference evidence="3 4" key="1">
    <citation type="submission" date="2017-12" db="EMBL/GenBank/DDBJ databases">
        <title>Comparative genomics of Botrytis spp.</title>
        <authorList>
            <person name="Valero-Jimenez C.A."/>
            <person name="Tapia P."/>
            <person name="Veloso J."/>
            <person name="Silva-Moreno E."/>
            <person name="Staats M."/>
            <person name="Valdes J.H."/>
            <person name="Van Kan J.A.L."/>
        </authorList>
    </citation>
    <scope>NUCLEOTIDE SEQUENCE [LARGE SCALE GENOMIC DNA]</scope>
    <source>
        <strain evidence="3 4">MUCL3349</strain>
    </source>
</reference>
<dbReference type="Proteomes" id="UP000297280">
    <property type="component" value="Unassembled WGS sequence"/>
</dbReference>
<proteinExistence type="predicted"/>
<gene>
    <name evidence="3" type="ORF">BPOR_0295g00030</name>
</gene>
<keyword evidence="4" id="KW-1185">Reference proteome</keyword>
<keyword evidence="2" id="KW-1133">Transmembrane helix</keyword>